<dbReference type="OrthoDB" id="548115at2759"/>
<evidence type="ECO:0000313" key="2">
    <source>
        <dbReference type="Proteomes" id="UP000594638"/>
    </source>
</evidence>
<dbReference type="PANTHER" id="PTHR31579:SF84">
    <property type="entry name" value="F21O3.6 PROTEIN"/>
    <property type="match status" value="1"/>
</dbReference>
<dbReference type="NCBIfam" id="TIGR01615">
    <property type="entry name" value="A_thal_3542"/>
    <property type="match status" value="1"/>
</dbReference>
<gene>
    <name evidence="1" type="ORF">OLEA9_A101282</name>
</gene>
<comment type="caution">
    <text evidence="1">The sequence shown here is derived from an EMBL/GenBank/DDBJ whole genome shotgun (WGS) entry which is preliminary data.</text>
</comment>
<name>A0A8S0SB91_OLEEU</name>
<dbReference type="Gramene" id="OE9A101282T1">
    <property type="protein sequence ID" value="OE9A101282C1"/>
    <property type="gene ID" value="OE9A101282"/>
</dbReference>
<reference evidence="1 2" key="1">
    <citation type="submission" date="2019-12" db="EMBL/GenBank/DDBJ databases">
        <authorList>
            <person name="Alioto T."/>
            <person name="Alioto T."/>
            <person name="Gomez Garrido J."/>
        </authorList>
    </citation>
    <scope>NUCLEOTIDE SEQUENCE [LARGE SCALE GENOMIC DNA]</scope>
</reference>
<sequence length="128" mass="14373">MEAFLRDKGYNTAICKTKWEKSGGVTAENYEFIDVVRSDSKRYFIDMDLASEFVIARPTNFYENLFQYLSRVYVGKTEDLKHILKVTIDVAKQSLKSDDGGAANCDGGEIVVAFDSVARSSTHRDAVL</sequence>
<keyword evidence="2" id="KW-1185">Reference proteome</keyword>
<dbReference type="Proteomes" id="UP000594638">
    <property type="component" value="Unassembled WGS sequence"/>
</dbReference>
<dbReference type="AlphaFoldDB" id="A0A8S0SB91"/>
<proteinExistence type="predicted"/>
<organism evidence="1 2">
    <name type="scientific">Olea europaea subsp. europaea</name>
    <dbReference type="NCBI Taxonomy" id="158383"/>
    <lineage>
        <taxon>Eukaryota</taxon>
        <taxon>Viridiplantae</taxon>
        <taxon>Streptophyta</taxon>
        <taxon>Embryophyta</taxon>
        <taxon>Tracheophyta</taxon>
        <taxon>Spermatophyta</taxon>
        <taxon>Magnoliopsida</taxon>
        <taxon>eudicotyledons</taxon>
        <taxon>Gunneridae</taxon>
        <taxon>Pentapetalae</taxon>
        <taxon>asterids</taxon>
        <taxon>lamiids</taxon>
        <taxon>Lamiales</taxon>
        <taxon>Oleaceae</taxon>
        <taxon>Oleeae</taxon>
        <taxon>Olea</taxon>
    </lineage>
</organism>
<evidence type="ECO:0000313" key="1">
    <source>
        <dbReference type="EMBL" id="CAA2989707.1"/>
    </source>
</evidence>
<dbReference type="Pfam" id="PF04720">
    <property type="entry name" value="PDDEXK_6"/>
    <property type="match status" value="1"/>
</dbReference>
<dbReference type="PANTHER" id="PTHR31579">
    <property type="entry name" value="OS03G0796600 PROTEIN"/>
    <property type="match status" value="1"/>
</dbReference>
<dbReference type="EMBL" id="CACTIH010004138">
    <property type="protein sequence ID" value="CAA2989707.1"/>
    <property type="molecule type" value="Genomic_DNA"/>
</dbReference>
<protein>
    <submittedName>
        <fullName evidence="1">Uncharacterized protein</fullName>
    </submittedName>
</protein>
<dbReference type="InterPro" id="IPR006502">
    <property type="entry name" value="PDDEXK-like"/>
</dbReference>
<accession>A0A8S0SB91</accession>